<keyword evidence="4" id="KW-1003">Cell membrane</keyword>
<dbReference type="Pfam" id="PF00512">
    <property type="entry name" value="HisKA"/>
    <property type="match status" value="1"/>
</dbReference>
<sequence>MSALPPPPAGWRGVLRRLLHALGWLAPSVLTTVMSAVLWWLIDEPRPSWLGLLLGFNLAAILALNLYQLLRWNQVLRDLDSTLRNIAQGRLEARLTRTLPPGAQQIGHRLNQISQQMLGYRDQLELRMQTAVGRLRSDLEQAKTDLRQAQLQLTRIQTEFRQQSERFSGMTHELRTPLTAILGFSDLLRKTRLTEHQDDYLATLDRSARGLLSMLNDVLDWSRIEAGRLTLNLERFDLGDAVEDVIALLAPLAYEKQLELVHIIYHDVPLQLDGDAQRLRQVLTNLLSNAIKFTEYGEVVLRVMKEREQGSRVWIRASVTDSGVGLTEKQQQRLFQPFEQMQGVNRQPGTGLGLTIVKKLVDLMAGSISVQSEPGHGSTFSVLLELGAANTATQAWDHLRGRRIWACETHPTAGLALSHSLQFWGIDVSPFEDVGVLTSRLRHAPRANRPDLIIVGLKPGDLKQEAMQTLGSLCMDAQPPLLTLLSSASPSDQQDAIDLGAARALPKSVGRLQLYRELCDLVRIGRAKPMLDSQTLLIADNNPSNLRYLAALGRELGAVVLEARDGDEALQIWRSQGCNFALIDYRMPGTDGAGVIREIRIAEADPSFARPRTRLVATSAHLTPVDRNALREAGADEVLIKPFDEAQLLRALTPTLARELTLIPGPSRLAQDAELLELLREELPLQLKDLEDAFARGDAIAARAAAHTLNGTAAFYQLTQLKAVASDMEQQLAASAFSGVTAGGLTRLRAALYETLGGIGATTPTSEAAAR</sequence>
<dbReference type="CDD" id="cd16922">
    <property type="entry name" value="HATPase_EvgS-ArcB-TorS-like"/>
    <property type="match status" value="1"/>
</dbReference>
<evidence type="ECO:0000256" key="13">
    <source>
        <dbReference type="PROSITE-ProRule" id="PRU00169"/>
    </source>
</evidence>
<keyword evidence="10" id="KW-0902">Two-component regulatory system</keyword>
<dbReference type="SMART" id="SM00448">
    <property type="entry name" value="REC"/>
    <property type="match status" value="1"/>
</dbReference>
<dbReference type="Gene3D" id="1.10.287.130">
    <property type="match status" value="1"/>
</dbReference>
<organism evidence="19 20">
    <name type="scientific">Hydrocarboniphaga daqingensis</name>
    <dbReference type="NCBI Taxonomy" id="490188"/>
    <lineage>
        <taxon>Bacteria</taxon>
        <taxon>Pseudomonadati</taxon>
        <taxon>Pseudomonadota</taxon>
        <taxon>Gammaproteobacteria</taxon>
        <taxon>Nevskiales</taxon>
        <taxon>Nevskiaceae</taxon>
        <taxon>Hydrocarboniphaga</taxon>
    </lineage>
</organism>
<dbReference type="InterPro" id="IPR003661">
    <property type="entry name" value="HisK_dim/P_dom"/>
</dbReference>
<dbReference type="RefSeq" id="WP_072893642.1">
    <property type="nucleotide sequence ID" value="NZ_FQWZ01000001.1"/>
</dbReference>
<keyword evidence="7" id="KW-0547">Nucleotide-binding</keyword>
<feature type="transmembrane region" description="Helical" evidence="15">
    <location>
        <begin position="48"/>
        <end position="67"/>
    </location>
</feature>
<keyword evidence="5 13" id="KW-0597">Phosphoprotein</keyword>
<dbReference type="PROSITE" id="PS50109">
    <property type="entry name" value="HIS_KIN"/>
    <property type="match status" value="1"/>
</dbReference>
<keyword evidence="9 15" id="KW-1133">Transmembrane helix</keyword>
<dbReference type="EMBL" id="FQWZ01000001">
    <property type="protein sequence ID" value="SHG52562.1"/>
    <property type="molecule type" value="Genomic_DNA"/>
</dbReference>
<keyword evidence="8" id="KW-0067">ATP-binding</keyword>
<keyword evidence="19" id="KW-0418">Kinase</keyword>
<dbReference type="EC" id="2.7.13.3" evidence="3"/>
<dbReference type="InterPro" id="IPR036641">
    <property type="entry name" value="HPT_dom_sf"/>
</dbReference>
<dbReference type="InterPro" id="IPR036097">
    <property type="entry name" value="HisK_dim/P_sf"/>
</dbReference>
<protein>
    <recommendedName>
        <fullName evidence="3">histidine kinase</fullName>
        <ecNumber evidence="3">2.7.13.3</ecNumber>
    </recommendedName>
</protein>
<evidence type="ECO:0000259" key="16">
    <source>
        <dbReference type="PROSITE" id="PS50109"/>
    </source>
</evidence>
<comment type="subcellular location">
    <subcellularLocation>
        <location evidence="2">Cell membrane</location>
        <topology evidence="2">Multi-pass membrane protein</topology>
    </subcellularLocation>
</comment>
<dbReference type="SUPFAM" id="SSF47226">
    <property type="entry name" value="Histidine-containing phosphotransfer domain, HPT domain"/>
    <property type="match status" value="1"/>
</dbReference>
<evidence type="ECO:0000259" key="18">
    <source>
        <dbReference type="PROSITE" id="PS50894"/>
    </source>
</evidence>
<dbReference type="STRING" id="490188.SAMN04488068_0585"/>
<keyword evidence="6 15" id="KW-0812">Transmembrane</keyword>
<dbReference type="SUPFAM" id="SSF55874">
    <property type="entry name" value="ATPase domain of HSP90 chaperone/DNA topoisomerase II/histidine kinase"/>
    <property type="match status" value="1"/>
</dbReference>
<evidence type="ECO:0000256" key="6">
    <source>
        <dbReference type="ARBA" id="ARBA00022692"/>
    </source>
</evidence>
<dbReference type="AlphaFoldDB" id="A0A1M5KID5"/>
<dbReference type="GO" id="GO:0005524">
    <property type="term" value="F:ATP binding"/>
    <property type="evidence" value="ECO:0007669"/>
    <property type="project" value="UniProtKB-KW"/>
</dbReference>
<dbReference type="SUPFAM" id="SSF47384">
    <property type="entry name" value="Homodimeric domain of signal transducing histidine kinase"/>
    <property type="match status" value="1"/>
</dbReference>
<dbReference type="InterPro" id="IPR036890">
    <property type="entry name" value="HATPase_C_sf"/>
</dbReference>
<evidence type="ECO:0000256" key="11">
    <source>
        <dbReference type="ARBA" id="ARBA00023136"/>
    </source>
</evidence>
<dbReference type="InterPro" id="IPR005467">
    <property type="entry name" value="His_kinase_dom"/>
</dbReference>
<keyword evidence="19" id="KW-0808">Transferase</keyword>
<keyword evidence="14" id="KW-0175">Coiled coil</keyword>
<dbReference type="CDD" id="cd17546">
    <property type="entry name" value="REC_hyHK_CKI1_RcsC-like"/>
    <property type="match status" value="1"/>
</dbReference>
<dbReference type="FunFam" id="3.30.565.10:FF:000010">
    <property type="entry name" value="Sensor histidine kinase RcsC"/>
    <property type="match status" value="1"/>
</dbReference>
<evidence type="ECO:0000256" key="4">
    <source>
        <dbReference type="ARBA" id="ARBA00022475"/>
    </source>
</evidence>
<evidence type="ECO:0000256" key="1">
    <source>
        <dbReference type="ARBA" id="ARBA00000085"/>
    </source>
</evidence>
<evidence type="ECO:0000313" key="19">
    <source>
        <dbReference type="EMBL" id="SHG52562.1"/>
    </source>
</evidence>
<dbReference type="CDD" id="cd00082">
    <property type="entry name" value="HisKA"/>
    <property type="match status" value="1"/>
</dbReference>
<feature type="domain" description="Response regulatory" evidence="17">
    <location>
        <begin position="535"/>
        <end position="656"/>
    </location>
</feature>
<gene>
    <name evidence="19" type="ORF">SAMN04488068_0585</name>
</gene>
<dbReference type="SMART" id="SM00388">
    <property type="entry name" value="HisKA"/>
    <property type="match status" value="1"/>
</dbReference>
<evidence type="ECO:0000256" key="3">
    <source>
        <dbReference type="ARBA" id="ARBA00012438"/>
    </source>
</evidence>
<proteinExistence type="predicted"/>
<accession>A0A1M5KID5</accession>
<dbReference type="OrthoDB" id="6187449at2"/>
<dbReference type="PROSITE" id="PS50894">
    <property type="entry name" value="HPT"/>
    <property type="match status" value="1"/>
</dbReference>
<dbReference type="PRINTS" id="PR00344">
    <property type="entry name" value="BCTRLSENSOR"/>
</dbReference>
<evidence type="ECO:0000256" key="8">
    <source>
        <dbReference type="ARBA" id="ARBA00022840"/>
    </source>
</evidence>
<dbReference type="Pfam" id="PF00072">
    <property type="entry name" value="Response_reg"/>
    <property type="match status" value="1"/>
</dbReference>
<evidence type="ECO:0000256" key="7">
    <source>
        <dbReference type="ARBA" id="ARBA00022741"/>
    </source>
</evidence>
<dbReference type="Gene3D" id="3.40.50.2300">
    <property type="match status" value="2"/>
</dbReference>
<dbReference type="Pfam" id="PF01627">
    <property type="entry name" value="Hpt"/>
    <property type="match status" value="1"/>
</dbReference>
<keyword evidence="20" id="KW-1185">Reference proteome</keyword>
<dbReference type="SUPFAM" id="SSF52172">
    <property type="entry name" value="CheY-like"/>
    <property type="match status" value="2"/>
</dbReference>
<evidence type="ECO:0000256" key="5">
    <source>
        <dbReference type="ARBA" id="ARBA00022553"/>
    </source>
</evidence>
<feature type="domain" description="Response regulatory" evidence="17">
    <location>
        <begin position="403"/>
        <end position="522"/>
    </location>
</feature>
<evidence type="ECO:0000259" key="17">
    <source>
        <dbReference type="PROSITE" id="PS50110"/>
    </source>
</evidence>
<evidence type="ECO:0000313" key="20">
    <source>
        <dbReference type="Proteomes" id="UP000199758"/>
    </source>
</evidence>
<dbReference type="InterPro" id="IPR011006">
    <property type="entry name" value="CheY-like_superfamily"/>
</dbReference>
<evidence type="ECO:0000256" key="12">
    <source>
        <dbReference type="PROSITE-ProRule" id="PRU00110"/>
    </source>
</evidence>
<dbReference type="PANTHER" id="PTHR45339:SF1">
    <property type="entry name" value="HYBRID SIGNAL TRANSDUCTION HISTIDINE KINASE J"/>
    <property type="match status" value="1"/>
</dbReference>
<evidence type="ECO:0000256" key="2">
    <source>
        <dbReference type="ARBA" id="ARBA00004651"/>
    </source>
</evidence>
<dbReference type="Gene3D" id="3.30.565.10">
    <property type="entry name" value="Histidine kinase-like ATPase, C-terminal domain"/>
    <property type="match status" value="1"/>
</dbReference>
<dbReference type="InterPro" id="IPR008207">
    <property type="entry name" value="Sig_transdc_His_kin_Hpt_dom"/>
</dbReference>
<keyword evidence="11 15" id="KW-0472">Membrane</keyword>
<dbReference type="Gene3D" id="1.20.120.160">
    <property type="entry name" value="HPT domain"/>
    <property type="match status" value="1"/>
</dbReference>
<dbReference type="PANTHER" id="PTHR45339">
    <property type="entry name" value="HYBRID SIGNAL TRANSDUCTION HISTIDINE KINASE J"/>
    <property type="match status" value="1"/>
</dbReference>
<dbReference type="InterPro" id="IPR003594">
    <property type="entry name" value="HATPase_dom"/>
</dbReference>
<evidence type="ECO:0000256" key="10">
    <source>
        <dbReference type="ARBA" id="ARBA00023012"/>
    </source>
</evidence>
<evidence type="ECO:0000256" key="14">
    <source>
        <dbReference type="SAM" id="Coils"/>
    </source>
</evidence>
<evidence type="ECO:0000256" key="15">
    <source>
        <dbReference type="SAM" id="Phobius"/>
    </source>
</evidence>
<dbReference type="InterPro" id="IPR004358">
    <property type="entry name" value="Sig_transdc_His_kin-like_C"/>
</dbReference>
<dbReference type="Proteomes" id="UP000199758">
    <property type="component" value="Unassembled WGS sequence"/>
</dbReference>
<feature type="modified residue" description="4-aspartylphosphate" evidence="13">
    <location>
        <position position="584"/>
    </location>
</feature>
<comment type="caution">
    <text evidence="13">Lacks conserved residue(s) required for the propagation of feature annotation.</text>
</comment>
<comment type="catalytic activity">
    <reaction evidence="1">
        <text>ATP + protein L-histidine = ADP + protein N-phospho-L-histidine.</text>
        <dbReference type="EC" id="2.7.13.3"/>
    </reaction>
</comment>
<dbReference type="GO" id="GO:0005886">
    <property type="term" value="C:plasma membrane"/>
    <property type="evidence" value="ECO:0007669"/>
    <property type="project" value="UniProtKB-SubCell"/>
</dbReference>
<feature type="domain" description="Histidine kinase" evidence="16">
    <location>
        <begin position="169"/>
        <end position="388"/>
    </location>
</feature>
<dbReference type="InterPro" id="IPR001789">
    <property type="entry name" value="Sig_transdc_resp-reg_receiver"/>
</dbReference>
<feature type="domain" description="HPt" evidence="18">
    <location>
        <begin position="668"/>
        <end position="766"/>
    </location>
</feature>
<feature type="coiled-coil region" evidence="14">
    <location>
        <begin position="132"/>
        <end position="166"/>
    </location>
</feature>
<dbReference type="SMART" id="SM00387">
    <property type="entry name" value="HATPase_c"/>
    <property type="match status" value="1"/>
</dbReference>
<name>A0A1M5KID5_9GAMM</name>
<feature type="transmembrane region" description="Helical" evidence="15">
    <location>
        <begin position="21"/>
        <end position="42"/>
    </location>
</feature>
<evidence type="ECO:0000256" key="9">
    <source>
        <dbReference type="ARBA" id="ARBA00022989"/>
    </source>
</evidence>
<dbReference type="PROSITE" id="PS50110">
    <property type="entry name" value="RESPONSE_REGULATORY"/>
    <property type="match status" value="2"/>
</dbReference>
<dbReference type="Pfam" id="PF02518">
    <property type="entry name" value="HATPase_c"/>
    <property type="match status" value="1"/>
</dbReference>
<reference evidence="19 20" key="1">
    <citation type="submission" date="2016-11" db="EMBL/GenBank/DDBJ databases">
        <authorList>
            <person name="Jaros S."/>
            <person name="Januszkiewicz K."/>
            <person name="Wedrychowicz H."/>
        </authorList>
    </citation>
    <scope>NUCLEOTIDE SEQUENCE [LARGE SCALE GENOMIC DNA]</scope>
    <source>
        <strain evidence="19 20">CGMCC 1.7049</strain>
    </source>
</reference>
<dbReference type="GO" id="GO:0000155">
    <property type="term" value="F:phosphorelay sensor kinase activity"/>
    <property type="evidence" value="ECO:0007669"/>
    <property type="project" value="InterPro"/>
</dbReference>
<feature type="modified residue" description="Phosphohistidine" evidence="12">
    <location>
        <position position="707"/>
    </location>
</feature>